<dbReference type="Proteomes" id="UP000318741">
    <property type="component" value="Chromosome"/>
</dbReference>
<dbReference type="EMBL" id="CP036265">
    <property type="protein sequence ID" value="QDT14474.1"/>
    <property type="molecule type" value="Genomic_DNA"/>
</dbReference>
<feature type="region of interest" description="Disordered" evidence="1">
    <location>
        <begin position="22"/>
        <end position="242"/>
    </location>
</feature>
<name>A0A517P524_9PLAN</name>
<accession>A0A517P524</accession>
<sequence length="242" mass="26879">MKTLLKRAAAGLLAIVPAVPQTLPGQTLPAPGQPYYDDFGGEPLGGGSLGGPTHPFSFDPADDRRFEDDLRYDAPRYQDDLRTEDRVRPRSGRGEGAARRPGADRQEGFEPATETGGRGCWGVNGQCDVPTLDRDRTDDLEPRYEANRDGRRPVRPASSRRTRPADDFGDDFGDRLPARPADGTRRPRRTDERGPRSSGTFERDPQSGRAFERDFMTDFDPSYDGAASRCRDEAALPPWRTR</sequence>
<organism evidence="2 3">
    <name type="scientific">Alienimonas californiensis</name>
    <dbReference type="NCBI Taxonomy" id="2527989"/>
    <lineage>
        <taxon>Bacteria</taxon>
        <taxon>Pseudomonadati</taxon>
        <taxon>Planctomycetota</taxon>
        <taxon>Planctomycetia</taxon>
        <taxon>Planctomycetales</taxon>
        <taxon>Planctomycetaceae</taxon>
        <taxon>Alienimonas</taxon>
    </lineage>
</organism>
<protein>
    <submittedName>
        <fullName evidence="2">Uncharacterized protein</fullName>
    </submittedName>
</protein>
<dbReference type="RefSeq" id="WP_145357340.1">
    <property type="nucleotide sequence ID" value="NZ_CP036265.1"/>
</dbReference>
<proteinExistence type="predicted"/>
<evidence type="ECO:0000313" key="2">
    <source>
        <dbReference type="EMBL" id="QDT14474.1"/>
    </source>
</evidence>
<feature type="compositionally biased region" description="Basic and acidic residues" evidence="1">
    <location>
        <begin position="131"/>
        <end position="152"/>
    </location>
</feature>
<dbReference type="KEGG" id="acaf:CA12_05480"/>
<feature type="compositionally biased region" description="Basic and acidic residues" evidence="1">
    <location>
        <begin position="172"/>
        <end position="216"/>
    </location>
</feature>
<reference evidence="2 3" key="1">
    <citation type="submission" date="2019-02" db="EMBL/GenBank/DDBJ databases">
        <title>Deep-cultivation of Planctomycetes and their phenomic and genomic characterization uncovers novel biology.</title>
        <authorList>
            <person name="Wiegand S."/>
            <person name="Jogler M."/>
            <person name="Boedeker C."/>
            <person name="Pinto D."/>
            <person name="Vollmers J."/>
            <person name="Rivas-Marin E."/>
            <person name="Kohn T."/>
            <person name="Peeters S.H."/>
            <person name="Heuer A."/>
            <person name="Rast P."/>
            <person name="Oberbeckmann S."/>
            <person name="Bunk B."/>
            <person name="Jeske O."/>
            <person name="Meyerdierks A."/>
            <person name="Storesund J.E."/>
            <person name="Kallscheuer N."/>
            <person name="Luecker S."/>
            <person name="Lage O.M."/>
            <person name="Pohl T."/>
            <person name="Merkel B.J."/>
            <person name="Hornburger P."/>
            <person name="Mueller R.-W."/>
            <person name="Bruemmer F."/>
            <person name="Labrenz M."/>
            <person name="Spormann A.M."/>
            <person name="Op den Camp H."/>
            <person name="Overmann J."/>
            <person name="Amann R."/>
            <person name="Jetten M.S.M."/>
            <person name="Mascher T."/>
            <person name="Medema M.H."/>
            <person name="Devos D.P."/>
            <person name="Kaster A.-K."/>
            <person name="Ovreas L."/>
            <person name="Rohde M."/>
            <person name="Galperin M.Y."/>
            <person name="Jogler C."/>
        </authorList>
    </citation>
    <scope>NUCLEOTIDE SEQUENCE [LARGE SCALE GENOMIC DNA]</scope>
    <source>
        <strain evidence="2 3">CA12</strain>
    </source>
</reference>
<gene>
    <name evidence="2" type="ORF">CA12_05480</name>
</gene>
<dbReference type="AlphaFoldDB" id="A0A517P524"/>
<keyword evidence="3" id="KW-1185">Reference proteome</keyword>
<evidence type="ECO:0000256" key="1">
    <source>
        <dbReference type="SAM" id="MobiDB-lite"/>
    </source>
</evidence>
<feature type="compositionally biased region" description="Basic and acidic residues" evidence="1">
    <location>
        <begin position="61"/>
        <end position="108"/>
    </location>
</feature>
<evidence type="ECO:0000313" key="3">
    <source>
        <dbReference type="Proteomes" id="UP000318741"/>
    </source>
</evidence>